<keyword evidence="4" id="KW-1185">Reference proteome</keyword>
<protein>
    <recommendedName>
        <fullName evidence="5">Secreted protein</fullName>
    </recommendedName>
</protein>
<dbReference type="AlphaFoldDB" id="A0AAD8U7W6"/>
<evidence type="ECO:0000256" key="1">
    <source>
        <dbReference type="SAM" id="Phobius"/>
    </source>
</evidence>
<evidence type="ECO:0000256" key="2">
    <source>
        <dbReference type="SAM" id="SignalP"/>
    </source>
</evidence>
<keyword evidence="1" id="KW-0472">Membrane</keyword>
<evidence type="ECO:0000313" key="4">
    <source>
        <dbReference type="Proteomes" id="UP001244207"/>
    </source>
</evidence>
<dbReference type="RefSeq" id="XP_060357673.1">
    <property type="nucleotide sequence ID" value="XM_060509718.1"/>
</dbReference>
<gene>
    <name evidence="3" type="ORF">BDZ83DRAFT_644040</name>
</gene>
<evidence type="ECO:0008006" key="5">
    <source>
        <dbReference type="Google" id="ProtNLM"/>
    </source>
</evidence>
<name>A0AAD8U7W6_GLOAC</name>
<evidence type="ECO:0000313" key="3">
    <source>
        <dbReference type="EMBL" id="KAK1705649.1"/>
    </source>
</evidence>
<keyword evidence="2" id="KW-0732">Signal</keyword>
<dbReference type="Proteomes" id="UP001244207">
    <property type="component" value="Unassembled WGS sequence"/>
</dbReference>
<dbReference type="GeneID" id="85393617"/>
<keyword evidence="1" id="KW-1133">Transmembrane helix</keyword>
<dbReference type="EMBL" id="JAHMHS010000238">
    <property type="protein sequence ID" value="KAK1705649.1"/>
    <property type="molecule type" value="Genomic_DNA"/>
</dbReference>
<feature type="transmembrane region" description="Helical" evidence="1">
    <location>
        <begin position="37"/>
        <end position="59"/>
    </location>
</feature>
<comment type="caution">
    <text evidence="3">The sequence shown here is derived from an EMBL/GenBank/DDBJ whole genome shotgun (WGS) entry which is preliminary data.</text>
</comment>
<proteinExistence type="predicted"/>
<reference evidence="3" key="1">
    <citation type="submission" date="2021-12" db="EMBL/GenBank/DDBJ databases">
        <title>Comparative genomics, transcriptomics and evolutionary studies reveal genomic signatures of adaptation to plant cell wall in hemibiotrophic fungi.</title>
        <authorList>
            <consortium name="DOE Joint Genome Institute"/>
            <person name="Baroncelli R."/>
            <person name="Diaz J.F."/>
            <person name="Benocci T."/>
            <person name="Peng M."/>
            <person name="Battaglia E."/>
            <person name="Haridas S."/>
            <person name="Andreopoulos W."/>
            <person name="Labutti K."/>
            <person name="Pangilinan J."/>
            <person name="Floch G.L."/>
            <person name="Makela M.R."/>
            <person name="Henrissat B."/>
            <person name="Grigoriev I.V."/>
            <person name="Crouch J.A."/>
            <person name="De Vries R.P."/>
            <person name="Sukno S.A."/>
            <person name="Thon M.R."/>
        </authorList>
    </citation>
    <scope>NUCLEOTIDE SEQUENCE</scope>
    <source>
        <strain evidence="3">CBS 112980</strain>
    </source>
</reference>
<feature type="chain" id="PRO_5042196880" description="Secreted protein" evidence="2">
    <location>
        <begin position="20"/>
        <end position="150"/>
    </location>
</feature>
<accession>A0AAD8U7W6</accession>
<sequence>MARLLALAMLMWLTPVVMLSTSTVALSTSTSMVVSSISMAVSSTSIALFSTAIAVLRPLRPLPPLRRLRLMTVACPLSLPDHIFAVDGLTMFAVEDGDGDEFGKGSFYYGRKAFLEISRVVGKVEGTGSHVRSGYLKSGSFGGEDEMGGS</sequence>
<feature type="signal peptide" evidence="2">
    <location>
        <begin position="1"/>
        <end position="19"/>
    </location>
</feature>
<organism evidence="3 4">
    <name type="scientific">Glomerella acutata</name>
    <name type="common">Colletotrichum acutatum</name>
    <dbReference type="NCBI Taxonomy" id="27357"/>
    <lineage>
        <taxon>Eukaryota</taxon>
        <taxon>Fungi</taxon>
        <taxon>Dikarya</taxon>
        <taxon>Ascomycota</taxon>
        <taxon>Pezizomycotina</taxon>
        <taxon>Sordariomycetes</taxon>
        <taxon>Hypocreomycetidae</taxon>
        <taxon>Glomerellales</taxon>
        <taxon>Glomerellaceae</taxon>
        <taxon>Colletotrichum</taxon>
        <taxon>Colletotrichum acutatum species complex</taxon>
    </lineage>
</organism>
<keyword evidence="1" id="KW-0812">Transmembrane</keyword>